<evidence type="ECO:0000313" key="14">
    <source>
        <dbReference type="EMBL" id="MBB5020928.1"/>
    </source>
</evidence>
<organism evidence="14 15">
    <name type="scientific">Desulfurispira natronophila</name>
    <dbReference type="NCBI Taxonomy" id="682562"/>
    <lineage>
        <taxon>Bacteria</taxon>
        <taxon>Pseudomonadati</taxon>
        <taxon>Chrysiogenota</taxon>
        <taxon>Chrysiogenia</taxon>
        <taxon>Chrysiogenales</taxon>
        <taxon>Chrysiogenaceae</taxon>
        <taxon>Desulfurispira</taxon>
    </lineage>
</organism>
<dbReference type="Pfam" id="PF14572">
    <property type="entry name" value="Pribosyl_synth"/>
    <property type="match status" value="1"/>
</dbReference>
<keyword evidence="15" id="KW-1185">Reference proteome</keyword>
<dbReference type="PROSITE" id="PS00114">
    <property type="entry name" value="PRPP_SYNTHASE"/>
    <property type="match status" value="1"/>
</dbReference>
<evidence type="ECO:0000256" key="10">
    <source>
        <dbReference type="ARBA" id="ARBA00054914"/>
    </source>
</evidence>
<dbReference type="PANTHER" id="PTHR10210">
    <property type="entry name" value="RIBOSE-PHOSPHATE DIPHOSPHOKINASE FAMILY MEMBER"/>
    <property type="match status" value="1"/>
</dbReference>
<feature type="active site" evidence="12">
    <location>
        <position position="193"/>
    </location>
</feature>
<keyword evidence="6 12" id="KW-0418">Kinase</keyword>
<dbReference type="NCBIfam" id="NF002320">
    <property type="entry name" value="PRK01259.1"/>
    <property type="match status" value="1"/>
</dbReference>
<evidence type="ECO:0000256" key="3">
    <source>
        <dbReference type="ARBA" id="ARBA00022723"/>
    </source>
</evidence>
<dbReference type="InterPro" id="IPR005946">
    <property type="entry name" value="Rib-P_diPkinase"/>
</dbReference>
<evidence type="ECO:0000256" key="12">
    <source>
        <dbReference type="HAMAP-Rule" id="MF_00583"/>
    </source>
</evidence>
<dbReference type="GO" id="GO:0006164">
    <property type="term" value="P:purine nucleotide biosynthetic process"/>
    <property type="evidence" value="ECO:0007669"/>
    <property type="project" value="TreeGrafter"/>
</dbReference>
<comment type="function">
    <text evidence="10 12">Involved in the biosynthesis of the central metabolite phospho-alpha-D-ribosyl-1-pyrophosphate (PRPP) via the transfer of pyrophosphoryl group from ATP to 1-hydroxyl of ribose-5-phosphate (Rib-5-P).</text>
</comment>
<feature type="binding site" evidence="12">
    <location>
        <begin position="38"/>
        <end position="40"/>
    </location>
    <ligand>
        <name>ATP</name>
        <dbReference type="ChEBI" id="CHEBI:30616"/>
    </ligand>
</feature>
<dbReference type="GO" id="GO:0006015">
    <property type="term" value="P:5-phosphoribose 1-diphosphate biosynthetic process"/>
    <property type="evidence" value="ECO:0007669"/>
    <property type="project" value="UniProtKB-UniRule"/>
</dbReference>
<dbReference type="RefSeq" id="WP_183728608.1">
    <property type="nucleotide sequence ID" value="NZ_JACHID010000001.1"/>
</dbReference>
<keyword evidence="3 12" id="KW-0479">Metal-binding</keyword>
<dbReference type="GO" id="GO:0009156">
    <property type="term" value="P:ribonucleoside monophosphate biosynthetic process"/>
    <property type="evidence" value="ECO:0007669"/>
    <property type="project" value="InterPro"/>
</dbReference>
<evidence type="ECO:0000259" key="13">
    <source>
        <dbReference type="Pfam" id="PF13793"/>
    </source>
</evidence>
<keyword evidence="8 12" id="KW-0460">Magnesium</keyword>
<evidence type="ECO:0000256" key="2">
    <source>
        <dbReference type="ARBA" id="ARBA00022679"/>
    </source>
</evidence>
<comment type="subunit">
    <text evidence="12">Homohexamer.</text>
</comment>
<dbReference type="EC" id="2.7.6.1" evidence="12"/>
<dbReference type="FunFam" id="3.40.50.2020:FF:000001">
    <property type="entry name" value="Ribose-phosphate pyrophosphokinase"/>
    <property type="match status" value="1"/>
</dbReference>
<dbReference type="GO" id="GO:0000287">
    <property type="term" value="F:magnesium ion binding"/>
    <property type="evidence" value="ECO:0007669"/>
    <property type="project" value="UniProtKB-UniRule"/>
</dbReference>
<dbReference type="GO" id="GO:0016301">
    <property type="term" value="F:kinase activity"/>
    <property type="evidence" value="ECO:0007669"/>
    <property type="project" value="UniProtKB-KW"/>
</dbReference>
<keyword evidence="7 12" id="KW-0067">ATP-binding</keyword>
<dbReference type="SUPFAM" id="SSF53271">
    <property type="entry name" value="PRTase-like"/>
    <property type="match status" value="2"/>
</dbReference>
<dbReference type="PANTHER" id="PTHR10210:SF41">
    <property type="entry name" value="RIBOSE-PHOSPHATE PYROPHOSPHOKINASE 1, CHLOROPLASTIC"/>
    <property type="match status" value="1"/>
</dbReference>
<feature type="binding site" evidence="12">
    <location>
        <begin position="97"/>
        <end position="98"/>
    </location>
    <ligand>
        <name>ATP</name>
        <dbReference type="ChEBI" id="CHEBI:30616"/>
    </ligand>
</feature>
<protein>
    <recommendedName>
        <fullName evidence="12">Ribose-phosphate pyrophosphokinase</fullName>
        <shortName evidence="12">RPPK</shortName>
        <ecNumber evidence="12">2.7.6.1</ecNumber>
    </recommendedName>
    <alternativeName>
        <fullName evidence="12">5-phospho-D-ribosyl alpha-1-diphosphate synthase</fullName>
    </alternativeName>
    <alternativeName>
        <fullName evidence="12">Phosphoribosyl diphosphate synthase</fullName>
    </alternativeName>
    <alternativeName>
        <fullName evidence="12">Phosphoribosyl pyrophosphate synthase</fullName>
        <shortName evidence="12">P-Rib-PP synthase</shortName>
        <shortName evidence="12">PRPP synthase</shortName>
        <shortName evidence="12">PRPPase</shortName>
    </alternativeName>
</protein>
<dbReference type="Pfam" id="PF13793">
    <property type="entry name" value="Pribosyltran_N"/>
    <property type="match status" value="1"/>
</dbReference>
<reference evidence="14 15" key="1">
    <citation type="submission" date="2020-08" db="EMBL/GenBank/DDBJ databases">
        <title>Genomic Encyclopedia of Type Strains, Phase IV (KMG-IV): sequencing the most valuable type-strain genomes for metagenomic binning, comparative biology and taxonomic classification.</title>
        <authorList>
            <person name="Goeker M."/>
        </authorList>
    </citation>
    <scope>NUCLEOTIDE SEQUENCE [LARGE SCALE GENOMIC DNA]</scope>
    <source>
        <strain evidence="14 15">DSM 22071</strain>
    </source>
</reference>
<feature type="binding site" evidence="12">
    <location>
        <position position="195"/>
    </location>
    <ligand>
        <name>D-ribose 5-phosphate</name>
        <dbReference type="ChEBI" id="CHEBI:78346"/>
    </ligand>
</feature>
<keyword evidence="5 12" id="KW-0547">Nucleotide-binding</keyword>
<dbReference type="UniPathway" id="UPA00087">
    <property type="reaction ID" value="UER00172"/>
</dbReference>
<dbReference type="EMBL" id="JACHID010000001">
    <property type="protein sequence ID" value="MBB5020928.1"/>
    <property type="molecule type" value="Genomic_DNA"/>
</dbReference>
<dbReference type="InterPro" id="IPR037515">
    <property type="entry name" value="Rib-P_diPkinase_bac"/>
</dbReference>
<comment type="pathway">
    <text evidence="1 12">Metabolic intermediate biosynthesis; 5-phospho-alpha-D-ribose 1-diphosphate biosynthesis; 5-phospho-alpha-D-ribose 1-diphosphate from D-ribose 5-phosphate (route I): step 1/1.</text>
</comment>
<evidence type="ECO:0000256" key="8">
    <source>
        <dbReference type="ARBA" id="ARBA00022842"/>
    </source>
</evidence>
<dbReference type="GO" id="GO:0004749">
    <property type="term" value="F:ribose phosphate diphosphokinase activity"/>
    <property type="evidence" value="ECO:0007669"/>
    <property type="project" value="UniProtKB-UniRule"/>
</dbReference>
<keyword evidence="2 12" id="KW-0808">Transferase</keyword>
<keyword evidence="12" id="KW-0963">Cytoplasm</keyword>
<dbReference type="Gene3D" id="3.40.50.2020">
    <property type="match status" value="2"/>
</dbReference>
<sequence length="313" mass="34112">MQDDLVIFSGNSCRDLAQSIANELGLPLGDAFVGQFSDGEIRVKINENVRGRDVYIVQSTNAPVNDNLMELFVMCDALKRASVRSITAVVPYFGYARQDRKAEPRVPITAKMVADLMQTVGVNRLLTMDLHAGQIQGYFDIPVDNLYAMPILVDNFRKKQVDELIIVSPDAGGMERARGFAKMLNAGLAMIDKRRTGPNVNEVMNVIGDVEGKNLVIVDDIIDTAGTICKAVEALKEHGAKDVYGLCTHPVLSGPALSRIENTPFKELIVTNSIALPSGKAECDKIQVVCVAKLFAEAINRVYHGKSISSLFG</sequence>
<comment type="subcellular location">
    <subcellularLocation>
        <location evidence="12">Cytoplasm</location>
    </subcellularLocation>
</comment>
<evidence type="ECO:0000256" key="4">
    <source>
        <dbReference type="ARBA" id="ARBA00022727"/>
    </source>
</evidence>
<accession>A0A7W8DG76</accession>
<dbReference type="InterPro" id="IPR000836">
    <property type="entry name" value="PRTase_dom"/>
</dbReference>
<dbReference type="CDD" id="cd06223">
    <property type="entry name" value="PRTases_typeI"/>
    <property type="match status" value="1"/>
</dbReference>
<comment type="catalytic activity">
    <reaction evidence="9 12">
        <text>D-ribose 5-phosphate + ATP = 5-phospho-alpha-D-ribose 1-diphosphate + AMP + H(+)</text>
        <dbReference type="Rhea" id="RHEA:15609"/>
        <dbReference type="ChEBI" id="CHEBI:15378"/>
        <dbReference type="ChEBI" id="CHEBI:30616"/>
        <dbReference type="ChEBI" id="CHEBI:58017"/>
        <dbReference type="ChEBI" id="CHEBI:78346"/>
        <dbReference type="ChEBI" id="CHEBI:456215"/>
        <dbReference type="EC" id="2.7.6.1"/>
    </reaction>
</comment>
<feature type="binding site" evidence="12">
    <location>
        <position position="131"/>
    </location>
    <ligand>
        <name>Mg(2+)</name>
        <dbReference type="ChEBI" id="CHEBI:18420"/>
    </ligand>
</feature>
<dbReference type="InterPro" id="IPR000842">
    <property type="entry name" value="PRib_PP_synth_CS"/>
</dbReference>
<feature type="domain" description="Ribose-phosphate pyrophosphokinase N-terminal" evidence="13">
    <location>
        <begin position="5"/>
        <end position="121"/>
    </location>
</feature>
<evidence type="ECO:0000313" key="15">
    <source>
        <dbReference type="Proteomes" id="UP000528322"/>
    </source>
</evidence>
<dbReference type="GO" id="GO:0002189">
    <property type="term" value="C:ribose phosphate diphosphokinase complex"/>
    <property type="evidence" value="ECO:0007669"/>
    <property type="project" value="TreeGrafter"/>
</dbReference>
<keyword evidence="4 12" id="KW-0545">Nucleotide biosynthesis</keyword>
<dbReference type="GO" id="GO:0005737">
    <property type="term" value="C:cytoplasm"/>
    <property type="evidence" value="ECO:0007669"/>
    <property type="project" value="UniProtKB-SubCell"/>
</dbReference>
<evidence type="ECO:0000256" key="7">
    <source>
        <dbReference type="ARBA" id="ARBA00022840"/>
    </source>
</evidence>
<feature type="binding site" evidence="12">
    <location>
        <position position="219"/>
    </location>
    <ligand>
        <name>D-ribose 5-phosphate</name>
        <dbReference type="ChEBI" id="CHEBI:78346"/>
    </ligand>
</feature>
<evidence type="ECO:0000256" key="5">
    <source>
        <dbReference type="ARBA" id="ARBA00022741"/>
    </source>
</evidence>
<dbReference type="SMART" id="SM01400">
    <property type="entry name" value="Pribosyltran_N"/>
    <property type="match status" value="1"/>
</dbReference>
<evidence type="ECO:0000256" key="9">
    <source>
        <dbReference type="ARBA" id="ARBA00049535"/>
    </source>
</evidence>
<dbReference type="AlphaFoldDB" id="A0A7W8DG76"/>
<proteinExistence type="inferred from homology"/>
<dbReference type="GO" id="GO:0005524">
    <property type="term" value="F:ATP binding"/>
    <property type="evidence" value="ECO:0007669"/>
    <property type="project" value="UniProtKB-KW"/>
</dbReference>
<evidence type="ECO:0000256" key="11">
    <source>
        <dbReference type="ARBA" id="ARBA00061444"/>
    </source>
</evidence>
<evidence type="ECO:0000256" key="1">
    <source>
        <dbReference type="ARBA" id="ARBA00004996"/>
    </source>
</evidence>
<dbReference type="NCBIfam" id="TIGR01251">
    <property type="entry name" value="ribP_PPkin"/>
    <property type="match status" value="1"/>
</dbReference>
<gene>
    <name evidence="12" type="primary">prs</name>
    <name evidence="14" type="ORF">HNR37_000231</name>
</gene>
<dbReference type="InterPro" id="IPR029057">
    <property type="entry name" value="PRTase-like"/>
</dbReference>
<dbReference type="InterPro" id="IPR029099">
    <property type="entry name" value="Pribosyltran_N"/>
</dbReference>
<feature type="binding site" evidence="12">
    <location>
        <position position="170"/>
    </location>
    <ligand>
        <name>Mg(2+)</name>
        <dbReference type="ChEBI" id="CHEBI:18420"/>
    </ligand>
</feature>
<evidence type="ECO:0000256" key="6">
    <source>
        <dbReference type="ARBA" id="ARBA00022777"/>
    </source>
</evidence>
<comment type="cofactor">
    <cofactor evidence="12">
        <name>Mg(2+)</name>
        <dbReference type="ChEBI" id="CHEBI:18420"/>
    </cofactor>
    <text evidence="12">Binds 2 Mg(2+) ions per subunit.</text>
</comment>
<feature type="binding site" evidence="12">
    <location>
        <begin position="223"/>
        <end position="227"/>
    </location>
    <ligand>
        <name>D-ribose 5-phosphate</name>
        <dbReference type="ChEBI" id="CHEBI:78346"/>
    </ligand>
</feature>
<name>A0A7W8DG76_9BACT</name>
<comment type="caution">
    <text evidence="14">The sequence shown here is derived from an EMBL/GenBank/DDBJ whole genome shotgun (WGS) entry which is preliminary data.</text>
</comment>
<dbReference type="HAMAP" id="MF_00583_B">
    <property type="entry name" value="RibP_PPkinase_B"/>
    <property type="match status" value="1"/>
</dbReference>
<comment type="similarity">
    <text evidence="11 12">Belongs to the ribose-phosphate pyrophosphokinase family. Class I subfamily.</text>
</comment>
<dbReference type="Proteomes" id="UP000528322">
    <property type="component" value="Unassembled WGS sequence"/>
</dbReference>